<dbReference type="InterPro" id="IPR036318">
    <property type="entry name" value="FAD-bd_PCMH-like_sf"/>
</dbReference>
<gene>
    <name evidence="5" type="ORF">ACFQ4M_12420</name>
</gene>
<evidence type="ECO:0000256" key="2">
    <source>
        <dbReference type="ARBA" id="ARBA00022630"/>
    </source>
</evidence>
<evidence type="ECO:0000256" key="1">
    <source>
        <dbReference type="ARBA" id="ARBA00008000"/>
    </source>
</evidence>
<feature type="domain" description="FAD-binding PCMH-type" evidence="4">
    <location>
        <begin position="35"/>
        <end position="216"/>
    </location>
</feature>
<evidence type="ECO:0000259" key="4">
    <source>
        <dbReference type="PROSITE" id="PS51387"/>
    </source>
</evidence>
<dbReference type="InterPro" id="IPR004113">
    <property type="entry name" value="FAD-bd_oxidored_4_C"/>
</dbReference>
<dbReference type="Pfam" id="PF02913">
    <property type="entry name" value="FAD-oxidase_C"/>
    <property type="match status" value="1"/>
</dbReference>
<name>A0ABW3WFR3_9RHOO</name>
<dbReference type="Gene3D" id="3.30.70.2190">
    <property type="match status" value="1"/>
</dbReference>
<dbReference type="InterPro" id="IPR051264">
    <property type="entry name" value="FAD-oxidored/transferase_4"/>
</dbReference>
<dbReference type="InterPro" id="IPR016167">
    <property type="entry name" value="FAD-bd_PCMH_sub1"/>
</dbReference>
<keyword evidence="2" id="KW-0285">Flavoprotein</keyword>
<dbReference type="EMBL" id="JBHTMC010000024">
    <property type="protein sequence ID" value="MFD1264384.1"/>
    <property type="molecule type" value="Genomic_DNA"/>
</dbReference>
<keyword evidence="6" id="KW-1185">Reference proteome</keyword>
<sequence>MASLIELLQGIVGAPNVLTAAADMAPSLADWRGRYHGTAQAVVRPATTAELAAVVATCAHAGVPMVPQGGNTGLCGGATPLADGRAVVIGMGRMNRVRALDVDNGTICVEAGCTLASVQGAAAAEDLLFPLSLASEGSCQIGGNLSTNAGGVQVLRYGNMRELVLGLEVVLPDGRIWDGLRGLRKDNTGYDLKHLFVGAEGTLGIITAAVLKLFPLPRARATAWVGVPDPRAAVHLLRLMRDACGERVSAFEIVGRSALELVLAHIPRARAPLARGHDWGVLLELTDPQLDSGLATKLEQALAVAMARGLVLDAVLATSEAQAAELWVLREQISEAQRLEGVSIKHDISVPVSRIPEFLERTKAVLEARYAGVRIVAFGHIGDGNLHYNLSQPLVEANAAFIARTAEINRIVHDEVAALGGSISAEHGLGQLKRDEILRYKSEVELDMMRAVKRALDPLGLMNPGKVLPLRA</sequence>
<dbReference type="Gene3D" id="3.30.70.2740">
    <property type="match status" value="1"/>
</dbReference>
<comment type="caution">
    <text evidence="5">The sequence shown here is derived from an EMBL/GenBank/DDBJ whole genome shotgun (WGS) entry which is preliminary data.</text>
</comment>
<dbReference type="Gene3D" id="1.10.45.10">
    <property type="entry name" value="Vanillyl-alcohol Oxidase, Chain A, domain 4"/>
    <property type="match status" value="1"/>
</dbReference>
<accession>A0ABW3WFR3</accession>
<organism evidence="5 6">
    <name type="scientific">Thauera mechernichensis</name>
    <dbReference type="NCBI Taxonomy" id="82788"/>
    <lineage>
        <taxon>Bacteria</taxon>
        <taxon>Pseudomonadati</taxon>
        <taxon>Pseudomonadota</taxon>
        <taxon>Betaproteobacteria</taxon>
        <taxon>Rhodocyclales</taxon>
        <taxon>Zoogloeaceae</taxon>
        <taxon>Thauera</taxon>
    </lineage>
</organism>
<dbReference type="InterPro" id="IPR016171">
    <property type="entry name" value="Vanillyl_alc_oxidase_C-sub2"/>
</dbReference>
<dbReference type="RefSeq" id="WP_277830805.1">
    <property type="nucleotide sequence ID" value="NZ_JARQZE010000002.1"/>
</dbReference>
<dbReference type="Pfam" id="PF01565">
    <property type="entry name" value="FAD_binding_4"/>
    <property type="match status" value="1"/>
</dbReference>
<dbReference type="SUPFAM" id="SSF56176">
    <property type="entry name" value="FAD-binding/transporter-associated domain-like"/>
    <property type="match status" value="1"/>
</dbReference>
<evidence type="ECO:0000256" key="3">
    <source>
        <dbReference type="ARBA" id="ARBA00022827"/>
    </source>
</evidence>
<reference evidence="6" key="1">
    <citation type="journal article" date="2019" name="Int. J. Syst. Evol. Microbiol.">
        <title>The Global Catalogue of Microorganisms (GCM) 10K type strain sequencing project: providing services to taxonomists for standard genome sequencing and annotation.</title>
        <authorList>
            <consortium name="The Broad Institute Genomics Platform"/>
            <consortium name="The Broad Institute Genome Sequencing Center for Infectious Disease"/>
            <person name="Wu L."/>
            <person name="Ma J."/>
        </authorList>
    </citation>
    <scope>NUCLEOTIDE SEQUENCE [LARGE SCALE GENOMIC DNA]</scope>
    <source>
        <strain evidence="6">CCUG 48884</strain>
    </source>
</reference>
<keyword evidence="3" id="KW-0274">FAD</keyword>
<dbReference type="Gene3D" id="3.30.43.10">
    <property type="entry name" value="Uridine Diphospho-n-acetylenolpyruvylglucosamine Reductase, domain 2"/>
    <property type="match status" value="1"/>
</dbReference>
<dbReference type="InterPro" id="IPR016164">
    <property type="entry name" value="FAD-linked_Oxase-like_C"/>
</dbReference>
<comment type="similarity">
    <text evidence="1">Belongs to the FAD-binding oxidoreductase/transferase type 4 family.</text>
</comment>
<dbReference type="PANTHER" id="PTHR43716">
    <property type="entry name" value="D-2-HYDROXYGLUTARATE DEHYDROGENASE, MITOCHONDRIAL"/>
    <property type="match status" value="1"/>
</dbReference>
<dbReference type="PROSITE" id="PS51387">
    <property type="entry name" value="FAD_PCMH"/>
    <property type="match status" value="1"/>
</dbReference>
<dbReference type="InterPro" id="IPR006094">
    <property type="entry name" value="Oxid_FAD_bind_N"/>
</dbReference>
<dbReference type="PANTHER" id="PTHR43716:SF2">
    <property type="entry name" value="BLL6224 PROTEIN"/>
    <property type="match status" value="1"/>
</dbReference>
<dbReference type="Proteomes" id="UP001597158">
    <property type="component" value="Unassembled WGS sequence"/>
</dbReference>
<evidence type="ECO:0000313" key="5">
    <source>
        <dbReference type="EMBL" id="MFD1264384.1"/>
    </source>
</evidence>
<evidence type="ECO:0000313" key="6">
    <source>
        <dbReference type="Proteomes" id="UP001597158"/>
    </source>
</evidence>
<proteinExistence type="inferred from homology"/>
<dbReference type="Gene3D" id="3.30.465.10">
    <property type="match status" value="1"/>
</dbReference>
<dbReference type="SUPFAM" id="SSF55103">
    <property type="entry name" value="FAD-linked oxidases, C-terminal domain"/>
    <property type="match status" value="1"/>
</dbReference>
<dbReference type="InterPro" id="IPR016166">
    <property type="entry name" value="FAD-bd_PCMH"/>
</dbReference>
<dbReference type="InterPro" id="IPR016169">
    <property type="entry name" value="FAD-bd_PCMH_sub2"/>
</dbReference>
<protein>
    <submittedName>
        <fullName evidence="5">FAD-binding oxidoreductase</fullName>
    </submittedName>
</protein>